<organism evidence="1 2">
    <name type="scientific">Sporisorium scitamineum</name>
    <dbReference type="NCBI Taxonomy" id="49012"/>
    <lineage>
        <taxon>Eukaryota</taxon>
        <taxon>Fungi</taxon>
        <taxon>Dikarya</taxon>
        <taxon>Basidiomycota</taxon>
        <taxon>Ustilaginomycotina</taxon>
        <taxon>Ustilaginomycetes</taxon>
        <taxon>Ustilaginales</taxon>
        <taxon>Ustilaginaceae</taxon>
        <taxon>Sporisorium</taxon>
    </lineage>
</organism>
<protein>
    <submittedName>
        <fullName evidence="1">Uncharacterized protein</fullName>
    </submittedName>
</protein>
<dbReference type="EMBL" id="CCFA01001315">
    <property type="protein sequence ID" value="CDR99596.1"/>
    <property type="molecule type" value="Genomic_DNA"/>
</dbReference>
<evidence type="ECO:0000313" key="1">
    <source>
        <dbReference type="EMBL" id="CDR99596.1"/>
    </source>
</evidence>
<accession>A0A0F7RSM9</accession>
<name>A0A0F7RSM9_9BASI</name>
<proteinExistence type="predicted"/>
<gene>
    <name evidence="1" type="primary">SSCI25010.1</name>
</gene>
<reference evidence="2" key="1">
    <citation type="submission" date="2014-06" db="EMBL/GenBank/DDBJ databases">
        <authorList>
            <person name="Berkman P.J."/>
        </authorList>
    </citation>
    <scope>NUCLEOTIDE SEQUENCE [LARGE SCALE GENOMIC DNA]</scope>
</reference>
<dbReference type="Proteomes" id="UP000242770">
    <property type="component" value="Unassembled WGS sequence"/>
</dbReference>
<keyword evidence="2" id="KW-1185">Reference proteome</keyword>
<sequence>MVKVNRYDFQHSTLGIPGSYIDALDLRKDFKLVPQLGLV</sequence>
<dbReference type="AlphaFoldDB" id="A0A0F7RSM9"/>
<evidence type="ECO:0000313" key="2">
    <source>
        <dbReference type="Proteomes" id="UP000242770"/>
    </source>
</evidence>